<dbReference type="eggNOG" id="COG2132">
    <property type="taxonomic scope" value="Bacteria"/>
</dbReference>
<name>A0NY41_ROSAI</name>
<comment type="caution">
    <text evidence="3">The sequence shown here is derived from an EMBL/GenBank/DDBJ whole genome shotgun (WGS) entry which is preliminary data.</text>
</comment>
<dbReference type="AlphaFoldDB" id="A0NY41"/>
<accession>A0NY41</accession>
<dbReference type="InterPro" id="IPR011706">
    <property type="entry name" value="Cu-oxidase_C"/>
</dbReference>
<evidence type="ECO:0000313" key="4">
    <source>
        <dbReference type="Proteomes" id="UP000004848"/>
    </source>
</evidence>
<protein>
    <recommendedName>
        <fullName evidence="2">Plastocyanin-like domain-containing protein</fullName>
    </recommendedName>
</protein>
<evidence type="ECO:0000256" key="1">
    <source>
        <dbReference type="ARBA" id="ARBA00022723"/>
    </source>
</evidence>
<dbReference type="InterPro" id="IPR002355">
    <property type="entry name" value="Cu_oxidase_Cu_BS"/>
</dbReference>
<dbReference type="GO" id="GO:0016491">
    <property type="term" value="F:oxidoreductase activity"/>
    <property type="evidence" value="ECO:0007669"/>
    <property type="project" value="InterPro"/>
</dbReference>
<organism evidence="3 4">
    <name type="scientific">Roseibium aggregatum (strain ATCC 25650 / DSM 13394 / JCM 20685 / NBRC 16684 / NCIMB 2208 / IAM 12614 / B1)</name>
    <name type="common">Stappia aggregata</name>
    <dbReference type="NCBI Taxonomy" id="384765"/>
    <lineage>
        <taxon>Bacteria</taxon>
        <taxon>Pseudomonadati</taxon>
        <taxon>Pseudomonadota</taxon>
        <taxon>Alphaproteobacteria</taxon>
        <taxon>Hyphomicrobiales</taxon>
        <taxon>Stappiaceae</taxon>
        <taxon>Roseibium</taxon>
    </lineage>
</organism>
<evidence type="ECO:0000259" key="2">
    <source>
        <dbReference type="Pfam" id="PF07731"/>
    </source>
</evidence>
<dbReference type="Proteomes" id="UP000004848">
    <property type="component" value="Unassembled WGS sequence"/>
</dbReference>
<gene>
    <name evidence="3" type="ORF">SIAM614_22427</name>
</gene>
<dbReference type="Pfam" id="PF07731">
    <property type="entry name" value="Cu-oxidase_2"/>
    <property type="match status" value="1"/>
</dbReference>
<feature type="domain" description="Plastocyanin-like" evidence="2">
    <location>
        <begin position="7"/>
        <end position="98"/>
    </location>
</feature>
<dbReference type="SUPFAM" id="SSF49503">
    <property type="entry name" value="Cupredoxins"/>
    <property type="match status" value="1"/>
</dbReference>
<proteinExistence type="predicted"/>
<dbReference type="GO" id="GO:0005507">
    <property type="term" value="F:copper ion binding"/>
    <property type="evidence" value="ECO:0007669"/>
    <property type="project" value="InterPro"/>
</dbReference>
<dbReference type="EMBL" id="AAUW01000015">
    <property type="protein sequence ID" value="EAV42385.1"/>
    <property type="molecule type" value="Genomic_DNA"/>
</dbReference>
<dbReference type="InterPro" id="IPR008972">
    <property type="entry name" value="Cupredoxin"/>
</dbReference>
<sequence>MTEKGQHQPIIVRSGERVVLSLHNMSMMAHPMHLHGHVFQVVGLNGRRVAGALRDTVHVSPMSMVDVALDAGEAARWMLHCHHMPHLATGMITEFAVTASA</sequence>
<evidence type="ECO:0000313" key="3">
    <source>
        <dbReference type="EMBL" id="EAV42385.1"/>
    </source>
</evidence>
<reference evidence="3 4" key="1">
    <citation type="submission" date="2006-05" db="EMBL/GenBank/DDBJ databases">
        <authorList>
            <person name="King G."/>
            <person name="Ferriera S."/>
            <person name="Johnson J."/>
            <person name="Kravitz S."/>
            <person name="Beeson K."/>
            <person name="Sutton G."/>
            <person name="Rogers Y.-H."/>
            <person name="Friedman R."/>
            <person name="Frazier M."/>
            <person name="Venter J.C."/>
        </authorList>
    </citation>
    <scope>NUCLEOTIDE SEQUENCE [LARGE SCALE GENOMIC DNA]</scope>
    <source>
        <strain evidence="4">ATCC 25650 / DSM 13394 / JCM 20685 / NBRC 16684 / NCIMB 2208 / IAM 12614 / B1</strain>
    </source>
</reference>
<dbReference type="PROSITE" id="PS00080">
    <property type="entry name" value="MULTICOPPER_OXIDASE2"/>
    <property type="match status" value="1"/>
</dbReference>
<keyword evidence="1" id="KW-0479">Metal-binding</keyword>
<dbReference type="Gene3D" id="2.60.40.420">
    <property type="entry name" value="Cupredoxins - blue copper proteins"/>
    <property type="match status" value="1"/>
</dbReference>